<keyword evidence="1" id="KW-0805">Transcription regulation</keyword>
<dbReference type="InterPro" id="IPR001845">
    <property type="entry name" value="HTH_ArsR_DNA-bd_dom"/>
</dbReference>
<dbReference type="InterPro" id="IPR051011">
    <property type="entry name" value="Metal_resp_trans_reg"/>
</dbReference>
<dbReference type="NCBIfam" id="NF033788">
    <property type="entry name" value="HTH_metalloreg"/>
    <property type="match status" value="1"/>
</dbReference>
<keyword evidence="7" id="KW-1185">Reference proteome</keyword>
<dbReference type="SUPFAM" id="SSF46785">
    <property type="entry name" value="Winged helix' DNA-binding domain"/>
    <property type="match status" value="1"/>
</dbReference>
<gene>
    <name evidence="6" type="ORF">RYX56_18315</name>
</gene>
<dbReference type="PROSITE" id="PS00846">
    <property type="entry name" value="HTH_ARSR_1"/>
    <property type="match status" value="1"/>
</dbReference>
<reference evidence="6 7" key="1">
    <citation type="submission" date="2023-10" db="EMBL/GenBank/DDBJ databases">
        <title>Screening of Alkalihalobacillus lindianensis BZ-TG-R113 and Its Alleviation of Salt Stress on Rapeseed Growth.</title>
        <authorList>
            <person name="Zhao B."/>
            <person name="Guo T."/>
        </authorList>
    </citation>
    <scope>NUCLEOTIDE SEQUENCE [LARGE SCALE GENOMIC DNA]</scope>
    <source>
        <strain evidence="6 7">BZ-TG-R113</strain>
    </source>
</reference>
<keyword evidence="3" id="KW-0804">Transcription</keyword>
<dbReference type="RefSeq" id="WP_317123489.1">
    <property type="nucleotide sequence ID" value="NZ_JAWJBA010000008.1"/>
</dbReference>
<keyword evidence="4" id="KW-0105">Cadmium resistance</keyword>
<dbReference type="InterPro" id="IPR036390">
    <property type="entry name" value="WH_DNA-bd_sf"/>
</dbReference>
<comment type="caution">
    <text evidence="6">The sequence shown here is derived from an EMBL/GenBank/DDBJ whole genome shotgun (WGS) entry which is preliminary data.</text>
</comment>
<evidence type="ECO:0000256" key="4">
    <source>
        <dbReference type="ARBA" id="ARBA00043263"/>
    </source>
</evidence>
<evidence type="ECO:0000256" key="3">
    <source>
        <dbReference type="ARBA" id="ARBA00023163"/>
    </source>
</evidence>
<dbReference type="PANTHER" id="PTHR43132:SF6">
    <property type="entry name" value="HTH-TYPE TRANSCRIPTIONAL REPRESSOR CZRA"/>
    <property type="match status" value="1"/>
</dbReference>
<dbReference type="EMBL" id="JAWJBA010000008">
    <property type="protein sequence ID" value="MDV2686325.1"/>
    <property type="molecule type" value="Genomic_DNA"/>
</dbReference>
<dbReference type="PRINTS" id="PR00778">
    <property type="entry name" value="HTHARSR"/>
</dbReference>
<protein>
    <submittedName>
        <fullName evidence="6">Metalloregulator ArsR/SmtB family transcription factor</fullName>
    </submittedName>
</protein>
<evidence type="ECO:0000313" key="6">
    <source>
        <dbReference type="EMBL" id="MDV2686325.1"/>
    </source>
</evidence>
<sequence length="128" mass="14455">MSKESKLADKDTCEVFQFDEQKVTKLSSLVSQQNFLPVATIFKAISDETRLKIAYALSQEDELCVCDVAQIIQATNATTSHHLRLLKNLGIAKSRKEGKLVFYSLDDEHVRDLIDIAMKHGKEVEERG</sequence>
<dbReference type="InterPro" id="IPR011991">
    <property type="entry name" value="ArsR-like_HTH"/>
</dbReference>
<evidence type="ECO:0000259" key="5">
    <source>
        <dbReference type="PROSITE" id="PS50987"/>
    </source>
</evidence>
<dbReference type="Gene3D" id="1.10.10.10">
    <property type="entry name" value="Winged helix-like DNA-binding domain superfamily/Winged helix DNA-binding domain"/>
    <property type="match status" value="1"/>
</dbReference>
<dbReference type="Pfam" id="PF01022">
    <property type="entry name" value="HTH_5"/>
    <property type="match status" value="1"/>
</dbReference>
<dbReference type="PANTHER" id="PTHR43132">
    <property type="entry name" value="ARSENICAL RESISTANCE OPERON REPRESSOR ARSR-RELATED"/>
    <property type="match status" value="1"/>
</dbReference>
<keyword evidence="2" id="KW-0238">DNA-binding</keyword>
<organism evidence="6 7">
    <name type="scientific">Alkalihalophilus lindianensis</name>
    <dbReference type="NCBI Taxonomy" id="1630542"/>
    <lineage>
        <taxon>Bacteria</taxon>
        <taxon>Bacillati</taxon>
        <taxon>Bacillota</taxon>
        <taxon>Bacilli</taxon>
        <taxon>Bacillales</taxon>
        <taxon>Bacillaceae</taxon>
        <taxon>Alkalihalophilus</taxon>
    </lineage>
</organism>
<dbReference type="SMART" id="SM00418">
    <property type="entry name" value="HTH_ARSR"/>
    <property type="match status" value="1"/>
</dbReference>
<proteinExistence type="predicted"/>
<evidence type="ECO:0000256" key="2">
    <source>
        <dbReference type="ARBA" id="ARBA00023125"/>
    </source>
</evidence>
<evidence type="ECO:0000256" key="1">
    <source>
        <dbReference type="ARBA" id="ARBA00023015"/>
    </source>
</evidence>
<feature type="domain" description="HTH arsR-type" evidence="5">
    <location>
        <begin position="30"/>
        <end position="125"/>
    </location>
</feature>
<name>A0ABU3XEJ8_9BACI</name>
<dbReference type="CDD" id="cd00090">
    <property type="entry name" value="HTH_ARSR"/>
    <property type="match status" value="1"/>
</dbReference>
<dbReference type="InterPro" id="IPR036388">
    <property type="entry name" value="WH-like_DNA-bd_sf"/>
</dbReference>
<accession>A0ABU3XEJ8</accession>
<dbReference type="InterPro" id="IPR018334">
    <property type="entry name" value="ArsR_HTH"/>
</dbReference>
<dbReference type="Proteomes" id="UP001287282">
    <property type="component" value="Unassembled WGS sequence"/>
</dbReference>
<dbReference type="PROSITE" id="PS50987">
    <property type="entry name" value="HTH_ARSR_2"/>
    <property type="match status" value="1"/>
</dbReference>
<evidence type="ECO:0000313" key="7">
    <source>
        <dbReference type="Proteomes" id="UP001287282"/>
    </source>
</evidence>